<evidence type="ECO:0000256" key="4">
    <source>
        <dbReference type="ARBA" id="ARBA00022737"/>
    </source>
</evidence>
<dbReference type="CDD" id="cd23509">
    <property type="entry name" value="Gnk2-like"/>
    <property type="match status" value="2"/>
</dbReference>
<protein>
    <recommendedName>
        <fullName evidence="7">Gnk2-homologous domain-containing protein</fullName>
    </recommendedName>
</protein>
<feature type="chain" id="PRO_5001504981" description="Gnk2-homologous domain-containing protein" evidence="6">
    <location>
        <begin position="22"/>
        <end position="243"/>
    </location>
</feature>
<evidence type="ECO:0000256" key="5">
    <source>
        <dbReference type="ARBA" id="ARBA00038515"/>
    </source>
</evidence>
<dbReference type="OrthoDB" id="1933521at2759"/>
<keyword evidence="2" id="KW-0964">Secreted</keyword>
<keyword evidence="3 6" id="KW-0732">Signal</keyword>
<dbReference type="OMA" id="DCANCAK"/>
<evidence type="ECO:0000256" key="1">
    <source>
        <dbReference type="ARBA" id="ARBA00004613"/>
    </source>
</evidence>
<dbReference type="PANTHER" id="PTHR32411:SF55">
    <property type="entry name" value="CYSTEINE-RICH REPEAT SECRETORY PROTEIN 55"/>
    <property type="match status" value="1"/>
</dbReference>
<keyword evidence="9" id="KW-1185">Reference proteome</keyword>
<dbReference type="STRING" id="4155.A0A022RNZ1"/>
<accession>A0A022RNZ1</accession>
<dbReference type="Proteomes" id="UP000030748">
    <property type="component" value="Unassembled WGS sequence"/>
</dbReference>
<feature type="domain" description="Gnk2-homologous" evidence="7">
    <location>
        <begin position="133"/>
        <end position="239"/>
    </location>
</feature>
<reference evidence="8 9" key="1">
    <citation type="journal article" date="2013" name="Proc. Natl. Acad. Sci. U.S.A.">
        <title>Fine-scale variation in meiotic recombination in Mimulus inferred from population shotgun sequencing.</title>
        <authorList>
            <person name="Hellsten U."/>
            <person name="Wright K.M."/>
            <person name="Jenkins J."/>
            <person name="Shu S."/>
            <person name="Yuan Y."/>
            <person name="Wessler S.R."/>
            <person name="Schmutz J."/>
            <person name="Willis J.H."/>
            <person name="Rokhsar D.S."/>
        </authorList>
    </citation>
    <scope>NUCLEOTIDE SEQUENCE [LARGE SCALE GENOMIC DNA]</scope>
    <source>
        <strain evidence="9">cv. DUN x IM62</strain>
    </source>
</reference>
<feature type="domain" description="Gnk2-homologous" evidence="7">
    <location>
        <begin position="22"/>
        <end position="125"/>
    </location>
</feature>
<dbReference type="eggNOG" id="ENOG502QT6G">
    <property type="taxonomic scope" value="Eukaryota"/>
</dbReference>
<organism evidence="8 9">
    <name type="scientific">Erythranthe guttata</name>
    <name type="common">Yellow monkey flower</name>
    <name type="synonym">Mimulus guttatus</name>
    <dbReference type="NCBI Taxonomy" id="4155"/>
    <lineage>
        <taxon>Eukaryota</taxon>
        <taxon>Viridiplantae</taxon>
        <taxon>Streptophyta</taxon>
        <taxon>Embryophyta</taxon>
        <taxon>Tracheophyta</taxon>
        <taxon>Spermatophyta</taxon>
        <taxon>Magnoliopsida</taxon>
        <taxon>eudicotyledons</taxon>
        <taxon>Gunneridae</taxon>
        <taxon>Pentapetalae</taxon>
        <taxon>asterids</taxon>
        <taxon>lamiids</taxon>
        <taxon>Lamiales</taxon>
        <taxon>Phrymaceae</taxon>
        <taxon>Erythranthe</taxon>
    </lineage>
</organism>
<evidence type="ECO:0000256" key="3">
    <source>
        <dbReference type="ARBA" id="ARBA00022729"/>
    </source>
</evidence>
<dbReference type="PROSITE" id="PS51473">
    <property type="entry name" value="GNK2"/>
    <property type="match status" value="2"/>
</dbReference>
<name>A0A022RNZ1_ERYGU</name>
<sequence length="243" mass="27056">MNLIYNVIVLFFLFSFSKTESASPLVYSCNDDTKTSNTTQISRNIDNLLSKLVAGAVRKGFVTASSGEAEAQVYGLSQCRGDVSKTNCSICIQEAAKDLREQCPDQSDARVWFDYCFLTYKPSKFFGQVDFSSGDGIYFSNVENVKNKRVFSRKLGELMDKITSEAVRPSQKGFGKGKSVISSLVTLYALVQCTEDLSGINCARCVGTAVGDFTRFCNNKEGCRVLYNGCFVRYELYPFFFPL</sequence>
<comment type="similarity">
    <text evidence="5">Belongs to the cysteine-rich repeat secretory protein family.</text>
</comment>
<keyword evidence="4" id="KW-0677">Repeat</keyword>
<dbReference type="AlphaFoldDB" id="A0A022RNZ1"/>
<evidence type="ECO:0000256" key="6">
    <source>
        <dbReference type="SAM" id="SignalP"/>
    </source>
</evidence>
<proteinExistence type="inferred from homology"/>
<dbReference type="InterPro" id="IPR050581">
    <property type="entry name" value="CRR_secretory_protein"/>
</dbReference>
<dbReference type="EMBL" id="KI630394">
    <property type="protein sequence ID" value="EYU40655.1"/>
    <property type="molecule type" value="Genomic_DNA"/>
</dbReference>
<dbReference type="PhylomeDB" id="A0A022RNZ1"/>
<dbReference type="InterPro" id="IPR038408">
    <property type="entry name" value="GNK2_sf"/>
</dbReference>
<dbReference type="Pfam" id="PF01657">
    <property type="entry name" value="Stress-antifung"/>
    <property type="match status" value="2"/>
</dbReference>
<dbReference type="GO" id="GO:0005576">
    <property type="term" value="C:extracellular region"/>
    <property type="evidence" value="ECO:0007669"/>
    <property type="project" value="UniProtKB-SubCell"/>
</dbReference>
<gene>
    <name evidence="8" type="ORF">MIMGU_mgv1a025334mg</name>
</gene>
<comment type="subcellular location">
    <subcellularLocation>
        <location evidence="1">Secreted</location>
    </subcellularLocation>
</comment>
<dbReference type="PANTHER" id="PTHR32411">
    <property type="entry name" value="CYSTEINE-RICH REPEAT SECRETORY PROTEIN 38-RELATED"/>
    <property type="match status" value="1"/>
</dbReference>
<dbReference type="Gene3D" id="3.30.430.20">
    <property type="entry name" value="Gnk2 domain, C-X8-C-X2-C motif"/>
    <property type="match status" value="2"/>
</dbReference>
<evidence type="ECO:0000313" key="9">
    <source>
        <dbReference type="Proteomes" id="UP000030748"/>
    </source>
</evidence>
<evidence type="ECO:0000313" key="8">
    <source>
        <dbReference type="EMBL" id="EYU40655.1"/>
    </source>
</evidence>
<evidence type="ECO:0000259" key="7">
    <source>
        <dbReference type="PROSITE" id="PS51473"/>
    </source>
</evidence>
<dbReference type="InterPro" id="IPR002902">
    <property type="entry name" value="GNK2"/>
</dbReference>
<feature type="signal peptide" evidence="6">
    <location>
        <begin position="1"/>
        <end position="21"/>
    </location>
</feature>
<dbReference type="KEGG" id="egt:105954442"/>
<evidence type="ECO:0000256" key="2">
    <source>
        <dbReference type="ARBA" id="ARBA00022525"/>
    </source>
</evidence>